<proteinExistence type="predicted"/>
<sequence length="263" mass="29340">MLNGSIMVEAGISTWRSPKAVLITHRHTDHSAALCDAICPRSAIKKGQEHLKGRPVYAPAEAIPMLAQLCTAYSCLSTGKLPVDPFASCGMHEMPVSIGDTFTIPGIPDVVVEVVKCYHTCECVGYGFSILKRRLNPKYRGLDKQGLIALKKSGTDITETVTEPQVIFFGDTTPDALFNHTEWQKYPNVFIECTACKLNGEDLQLEARKRRERGHTHVVELKELIERHSEGRRWFLQHTSAACTPEELRIVRESIQADVVIVE</sequence>
<reference evidence="1 2" key="1">
    <citation type="journal article" date="2018" name="PLoS ONE">
        <title>The draft genome of Kipferlia bialata reveals reductive genome evolution in fornicate parasites.</title>
        <authorList>
            <person name="Tanifuji G."/>
            <person name="Takabayashi S."/>
            <person name="Kume K."/>
            <person name="Takagi M."/>
            <person name="Nakayama T."/>
            <person name="Kamikawa R."/>
            <person name="Inagaki Y."/>
            <person name="Hashimoto T."/>
        </authorList>
    </citation>
    <scope>NUCLEOTIDE SEQUENCE [LARGE SCALE GENOMIC DNA]</scope>
    <source>
        <strain evidence="1">NY0173</strain>
    </source>
</reference>
<dbReference type="OrthoDB" id="527344at2759"/>
<comment type="caution">
    <text evidence="1">The sequence shown here is derived from an EMBL/GenBank/DDBJ whole genome shotgun (WGS) entry which is preliminary data.</text>
</comment>
<keyword evidence="2" id="KW-1185">Reference proteome</keyword>
<accession>A0A9K3CVG5</accession>
<dbReference type="AlphaFoldDB" id="A0A9K3CVG5"/>
<gene>
    <name evidence="1" type="ORF">KIPB_005059</name>
</gene>
<dbReference type="InterPro" id="IPR036866">
    <property type="entry name" value="RibonucZ/Hydroxyglut_hydro"/>
</dbReference>
<dbReference type="Gene3D" id="3.60.15.10">
    <property type="entry name" value="Ribonuclease Z/Hydroxyacylglutathione hydrolase-like"/>
    <property type="match status" value="1"/>
</dbReference>
<dbReference type="PANTHER" id="PTHR46504:SF2">
    <property type="entry name" value="TRNASE Z TRZ1"/>
    <property type="match status" value="1"/>
</dbReference>
<protein>
    <recommendedName>
        <fullName evidence="3">Metallo-beta-lactamase domain-containing protein</fullName>
    </recommendedName>
</protein>
<evidence type="ECO:0008006" key="3">
    <source>
        <dbReference type="Google" id="ProtNLM"/>
    </source>
</evidence>
<evidence type="ECO:0000313" key="2">
    <source>
        <dbReference type="Proteomes" id="UP000265618"/>
    </source>
</evidence>
<dbReference type="EMBL" id="BDIP01001146">
    <property type="protein sequence ID" value="GIQ83702.1"/>
    <property type="molecule type" value="Genomic_DNA"/>
</dbReference>
<dbReference type="PANTHER" id="PTHR46504">
    <property type="entry name" value="TRNASE Z TRZ1"/>
    <property type="match status" value="1"/>
</dbReference>
<dbReference type="Proteomes" id="UP000265618">
    <property type="component" value="Unassembled WGS sequence"/>
</dbReference>
<dbReference type="SUPFAM" id="SSF56281">
    <property type="entry name" value="Metallo-hydrolase/oxidoreductase"/>
    <property type="match status" value="1"/>
</dbReference>
<organism evidence="1 2">
    <name type="scientific">Kipferlia bialata</name>
    <dbReference type="NCBI Taxonomy" id="797122"/>
    <lineage>
        <taxon>Eukaryota</taxon>
        <taxon>Metamonada</taxon>
        <taxon>Carpediemonas-like organisms</taxon>
        <taxon>Kipferlia</taxon>
    </lineage>
</organism>
<name>A0A9K3CVG5_9EUKA</name>
<evidence type="ECO:0000313" key="1">
    <source>
        <dbReference type="EMBL" id="GIQ83702.1"/>
    </source>
</evidence>